<dbReference type="Proteomes" id="UP000315522">
    <property type="component" value="Unassembled WGS sequence"/>
</dbReference>
<evidence type="ECO:0000256" key="2">
    <source>
        <dbReference type="ARBA" id="ARBA00022803"/>
    </source>
</evidence>
<evidence type="ECO:0000313" key="5">
    <source>
        <dbReference type="Proteomes" id="UP000315522"/>
    </source>
</evidence>
<evidence type="ECO:0000313" key="4">
    <source>
        <dbReference type="EMBL" id="TVY92574.1"/>
    </source>
</evidence>
<gene>
    <name evidence="4" type="primary">pof3</name>
    <name evidence="4" type="ORF">LAWI1_G002896</name>
</gene>
<protein>
    <submittedName>
        <fullName evidence="4">F-box/TPR repeat protein</fullName>
    </submittedName>
</protein>
<keyword evidence="2" id="KW-0802">TPR repeat</keyword>
<feature type="compositionally biased region" description="Acidic residues" evidence="3">
    <location>
        <begin position="1"/>
        <end position="10"/>
    </location>
</feature>
<sequence>MAPPAADEEGMGPLERGRRRYQQKDYSGSLSAFTEAVNMSSGYMKLTALDHRAAAQEKLEQFQPALSDAKKMIDLKPELSKVGYLRCGKVLQLKGNPQLALKIYERGLGKVKVGTDEERTMLQKMYNKAKRALAPKKVLDPLVFLPLELAEMVCQYLTMRDRVYVLAWHAKNPLLNYNLSICLAVSKPWKRLLESSHKLWTTLDTTYAKKSMNHKSLKAHLKRSNYTIDHAIITLRAGLDVQKMTYITSSCKNLCRLEIRGSGFIGESLTKSVPYSRSLNAVSVSGSCAITYSAVYETLASLRKTITEAYFLCVKGSLHPTPRDLPQLDCLKTLHFKAAGTGTLATNLLMKATPNLESVALNHWVLGPNFDVSLWPKLQHLDLTDTQITLLPALPSTLKHLILNNNRHLRVDIGDHQFPSPPLLETFACAGTTLNNSVIKDITRESSKRGNLKTLLIGDRVADSRGRVEDYPASETVEELSLASLWEQEHQLIQIVNLYPNVRKLDVSSTKATGVAVKSFVQMGVQYLKLNECSEVGIDAVEWARGQGVAVEFNFPSRSGNARGYRDSALAAGY</sequence>
<dbReference type="InterPro" id="IPR032675">
    <property type="entry name" value="LRR_dom_sf"/>
</dbReference>
<dbReference type="InterPro" id="IPR011990">
    <property type="entry name" value="TPR-like_helical_dom_sf"/>
</dbReference>
<proteinExistence type="predicted"/>
<comment type="caution">
    <text evidence="4">The sequence shown here is derived from an EMBL/GenBank/DDBJ whole genome shotgun (WGS) entry which is preliminary data.</text>
</comment>
<evidence type="ECO:0000256" key="3">
    <source>
        <dbReference type="SAM" id="MobiDB-lite"/>
    </source>
</evidence>
<dbReference type="PANTHER" id="PTHR22904">
    <property type="entry name" value="TPR REPEAT CONTAINING PROTEIN"/>
    <property type="match status" value="1"/>
</dbReference>
<accession>A0A559MI18</accession>
<dbReference type="SUPFAM" id="SSF52047">
    <property type="entry name" value="RNI-like"/>
    <property type="match status" value="1"/>
</dbReference>
<keyword evidence="1" id="KW-0677">Repeat</keyword>
<reference evidence="4 5" key="1">
    <citation type="submission" date="2018-05" db="EMBL/GenBank/DDBJ databases">
        <title>Genome sequencing and assembly of the regulated plant pathogen Lachnellula willkommii and related sister species for the development of diagnostic species identification markers.</title>
        <authorList>
            <person name="Giroux E."/>
            <person name="Bilodeau G."/>
        </authorList>
    </citation>
    <scope>NUCLEOTIDE SEQUENCE [LARGE SCALE GENOMIC DNA]</scope>
    <source>
        <strain evidence="4 5">CBS 172.35</strain>
    </source>
</reference>
<feature type="region of interest" description="Disordered" evidence="3">
    <location>
        <begin position="1"/>
        <end position="21"/>
    </location>
</feature>
<organism evidence="4 5">
    <name type="scientific">Lachnellula willkommii</name>
    <dbReference type="NCBI Taxonomy" id="215461"/>
    <lineage>
        <taxon>Eukaryota</taxon>
        <taxon>Fungi</taxon>
        <taxon>Dikarya</taxon>
        <taxon>Ascomycota</taxon>
        <taxon>Pezizomycotina</taxon>
        <taxon>Leotiomycetes</taxon>
        <taxon>Helotiales</taxon>
        <taxon>Lachnaceae</taxon>
        <taxon>Lachnellula</taxon>
    </lineage>
</organism>
<name>A0A559MI18_9HELO</name>
<evidence type="ECO:0000256" key="1">
    <source>
        <dbReference type="ARBA" id="ARBA00022737"/>
    </source>
</evidence>
<keyword evidence="5" id="KW-1185">Reference proteome</keyword>
<dbReference type="GO" id="GO:0051879">
    <property type="term" value="F:Hsp90 protein binding"/>
    <property type="evidence" value="ECO:0007669"/>
    <property type="project" value="TreeGrafter"/>
</dbReference>
<dbReference type="SUPFAM" id="SSF48452">
    <property type="entry name" value="TPR-like"/>
    <property type="match status" value="1"/>
</dbReference>
<dbReference type="EMBL" id="QGML01000289">
    <property type="protein sequence ID" value="TVY92574.1"/>
    <property type="molecule type" value="Genomic_DNA"/>
</dbReference>
<dbReference type="Gene3D" id="1.25.40.10">
    <property type="entry name" value="Tetratricopeptide repeat domain"/>
    <property type="match status" value="1"/>
</dbReference>
<dbReference type="AlphaFoldDB" id="A0A559MI18"/>
<dbReference type="PANTHER" id="PTHR22904:SF523">
    <property type="entry name" value="STRESS-INDUCED-PHOSPHOPROTEIN 1"/>
    <property type="match status" value="1"/>
</dbReference>
<dbReference type="Gene3D" id="3.80.10.10">
    <property type="entry name" value="Ribonuclease Inhibitor"/>
    <property type="match status" value="1"/>
</dbReference>